<keyword evidence="2" id="KW-1185">Reference proteome</keyword>
<dbReference type="Gene3D" id="3.20.20.80">
    <property type="entry name" value="Glycosidases"/>
    <property type="match status" value="1"/>
</dbReference>
<evidence type="ECO:0000313" key="1">
    <source>
        <dbReference type="EMBL" id="MDV2687462.1"/>
    </source>
</evidence>
<name>A0ABU3XHT8_9BACI</name>
<comment type="caution">
    <text evidence="1">The sequence shown here is derived from an EMBL/GenBank/DDBJ whole genome shotgun (WGS) entry which is preliminary data.</text>
</comment>
<accession>A0ABU3XHT8</accession>
<protein>
    <recommendedName>
        <fullName evidence="3">Beta-agarase</fullName>
    </recommendedName>
</protein>
<evidence type="ECO:0008006" key="3">
    <source>
        <dbReference type="Google" id="ProtNLM"/>
    </source>
</evidence>
<dbReference type="SUPFAM" id="SSF51445">
    <property type="entry name" value="(Trans)glycosidases"/>
    <property type="match status" value="1"/>
</dbReference>
<gene>
    <name evidence="1" type="ORF">RYX56_24250</name>
</gene>
<feature type="non-terminal residue" evidence="1">
    <location>
        <position position="83"/>
    </location>
</feature>
<feature type="non-terminal residue" evidence="1">
    <location>
        <position position="1"/>
    </location>
</feature>
<dbReference type="InterPro" id="IPR017853">
    <property type="entry name" value="GH"/>
</dbReference>
<organism evidence="1 2">
    <name type="scientific">Alkalihalophilus lindianensis</name>
    <dbReference type="NCBI Taxonomy" id="1630542"/>
    <lineage>
        <taxon>Bacteria</taxon>
        <taxon>Bacillati</taxon>
        <taxon>Bacillota</taxon>
        <taxon>Bacilli</taxon>
        <taxon>Bacillales</taxon>
        <taxon>Bacillaceae</taxon>
        <taxon>Alkalihalophilus</taxon>
    </lineage>
</organism>
<proteinExistence type="predicted"/>
<dbReference type="RefSeq" id="WP_317124369.1">
    <property type="nucleotide sequence ID" value="NZ_JAWJBA010000766.1"/>
</dbReference>
<sequence>EFAQKLGKPCIIGEFHFGATDRGMFTGNMTVKDQVARGTSYADYIKDVLSEPAFIGAHWFQYYDEPTTGRSQDGENFNIGFVS</sequence>
<reference evidence="1 2" key="1">
    <citation type="submission" date="2023-10" db="EMBL/GenBank/DDBJ databases">
        <title>Screening of Alkalihalobacillus lindianensis BZ-TG-R113 and Its Alleviation of Salt Stress on Rapeseed Growth.</title>
        <authorList>
            <person name="Zhao B."/>
            <person name="Guo T."/>
        </authorList>
    </citation>
    <scope>NUCLEOTIDE SEQUENCE [LARGE SCALE GENOMIC DNA]</scope>
    <source>
        <strain evidence="1 2">BZ-TG-R113</strain>
    </source>
</reference>
<dbReference type="Proteomes" id="UP001287282">
    <property type="component" value="Unassembled WGS sequence"/>
</dbReference>
<dbReference type="EMBL" id="JAWJBA010000766">
    <property type="protein sequence ID" value="MDV2687462.1"/>
    <property type="molecule type" value="Genomic_DNA"/>
</dbReference>
<evidence type="ECO:0000313" key="2">
    <source>
        <dbReference type="Proteomes" id="UP001287282"/>
    </source>
</evidence>